<evidence type="ECO:0000256" key="1">
    <source>
        <dbReference type="SAM" id="Phobius"/>
    </source>
</evidence>
<feature type="transmembrane region" description="Helical" evidence="1">
    <location>
        <begin position="118"/>
        <end position="140"/>
    </location>
</feature>
<keyword evidence="1" id="KW-0812">Transmembrane</keyword>
<gene>
    <name evidence="2" type="ORF">RR49_01004</name>
</gene>
<feature type="transmembrane region" description="Helical" evidence="1">
    <location>
        <begin position="303"/>
        <end position="326"/>
    </location>
</feature>
<organism evidence="2 3">
    <name type="scientific">Microbacterium ginsengisoli</name>
    <dbReference type="NCBI Taxonomy" id="400772"/>
    <lineage>
        <taxon>Bacteria</taxon>
        <taxon>Bacillati</taxon>
        <taxon>Actinomycetota</taxon>
        <taxon>Actinomycetes</taxon>
        <taxon>Micrococcales</taxon>
        <taxon>Microbacteriaceae</taxon>
        <taxon>Microbacterium</taxon>
    </lineage>
</organism>
<feature type="transmembrane region" description="Helical" evidence="1">
    <location>
        <begin position="193"/>
        <end position="215"/>
    </location>
</feature>
<protein>
    <recommendedName>
        <fullName evidence="4">Mannosyltransferase (PIG-V)</fullName>
    </recommendedName>
</protein>
<dbReference type="RefSeq" id="WP_045247004.1">
    <property type="nucleotide sequence ID" value="NZ_JYIY01000067.1"/>
</dbReference>
<comment type="caution">
    <text evidence="2">The sequence shown here is derived from an EMBL/GenBank/DDBJ whole genome shotgun (WGS) entry which is preliminary data.</text>
</comment>
<name>A0A0F0M0X5_9MICO</name>
<feature type="transmembrane region" description="Helical" evidence="1">
    <location>
        <begin position="152"/>
        <end position="181"/>
    </location>
</feature>
<keyword evidence="1" id="KW-0472">Membrane</keyword>
<feature type="transmembrane region" description="Helical" evidence="1">
    <location>
        <begin position="380"/>
        <end position="402"/>
    </location>
</feature>
<feature type="transmembrane region" description="Helical" evidence="1">
    <location>
        <begin position="24"/>
        <end position="48"/>
    </location>
</feature>
<accession>A0A0F0M0X5</accession>
<dbReference type="Proteomes" id="UP000033451">
    <property type="component" value="Unassembled WGS sequence"/>
</dbReference>
<evidence type="ECO:0008006" key="4">
    <source>
        <dbReference type="Google" id="ProtNLM"/>
    </source>
</evidence>
<proteinExistence type="predicted"/>
<keyword evidence="1" id="KW-1133">Transmembrane helix</keyword>
<feature type="transmembrane region" description="Helical" evidence="1">
    <location>
        <begin position="236"/>
        <end position="256"/>
    </location>
</feature>
<dbReference type="AlphaFoldDB" id="A0A0F0M0X5"/>
<sequence>MAERLIDHPRVVAARTTWRGLPPFVRIAVIYLLARVVTTLLMVAAAAASTASSRFGAHATIGDLAVGWDAAWYWFTALNGYPVHLPTNTAGLVTENSWAFMPLYAYLAQGLGTALGGWGAGAVAISLISGYLASIVLFTITRMRLDETSSMWAVAFFASGPLAALFQVGYAESLFLLWLFLALWAVLRRRYGWVYPLIILMAATRPGVLAFALFLGLHGIVRLVHRRTEPLRGRDVAHILSLGALGVVAGFAWQFIAGWVTGNPNAYLLTELSWRRNWIADASPHFAPFDGFAVAVPFWSTQWGWPAAVGFVVLALALAGIAALLLFEPHVRRMGVELRLWTASYLLYLLAVFFPQSSIFRLLVPVAPLTAGALAVARAWWWRVGVLLVCIALQWLWIYNVYGLANTFWRIP</sequence>
<reference evidence="2 3" key="1">
    <citation type="submission" date="2015-02" db="EMBL/GenBank/DDBJ databases">
        <title>Draft genome sequences of ten Microbacterium spp. with emphasis on heavy metal contaminated environments.</title>
        <authorList>
            <person name="Corretto E."/>
        </authorList>
    </citation>
    <scope>NUCLEOTIDE SEQUENCE [LARGE SCALE GENOMIC DNA]</scope>
    <source>
        <strain evidence="2 3">DSM 18659</strain>
    </source>
</reference>
<dbReference type="PATRIC" id="fig|400772.4.peg.1030"/>
<evidence type="ECO:0000313" key="3">
    <source>
        <dbReference type="Proteomes" id="UP000033451"/>
    </source>
</evidence>
<evidence type="ECO:0000313" key="2">
    <source>
        <dbReference type="EMBL" id="KJL37281.1"/>
    </source>
</evidence>
<keyword evidence="3" id="KW-1185">Reference proteome</keyword>
<dbReference type="STRING" id="400772.RR49_01004"/>
<feature type="transmembrane region" description="Helical" evidence="1">
    <location>
        <begin position="338"/>
        <end position="360"/>
    </location>
</feature>
<dbReference type="EMBL" id="JYIY01000067">
    <property type="protein sequence ID" value="KJL37281.1"/>
    <property type="molecule type" value="Genomic_DNA"/>
</dbReference>